<keyword evidence="3" id="KW-0677">Repeat</keyword>
<accession>A0AAW1PKA9</accession>
<evidence type="ECO:0000313" key="7">
    <source>
        <dbReference type="EMBL" id="KAK9808467.1"/>
    </source>
</evidence>
<dbReference type="PROSITE" id="PS51228">
    <property type="entry name" value="ACB_2"/>
    <property type="match status" value="1"/>
</dbReference>
<feature type="compositionally biased region" description="Polar residues" evidence="5">
    <location>
        <begin position="109"/>
        <end position="124"/>
    </location>
</feature>
<comment type="similarity">
    <text evidence="1">Belongs to the ACBP family.</text>
</comment>
<dbReference type="InterPro" id="IPR035984">
    <property type="entry name" value="Acyl-CoA-binding_sf"/>
</dbReference>
<feature type="compositionally biased region" description="Low complexity" evidence="5">
    <location>
        <begin position="510"/>
        <end position="543"/>
    </location>
</feature>
<dbReference type="AlphaFoldDB" id="A0AAW1PKA9"/>
<evidence type="ECO:0000256" key="2">
    <source>
        <dbReference type="ARBA" id="ARBA00022441"/>
    </source>
</evidence>
<dbReference type="Pfam" id="PF00887">
    <property type="entry name" value="ACBP"/>
    <property type="match status" value="1"/>
</dbReference>
<dbReference type="Gene3D" id="1.20.80.10">
    <property type="match status" value="1"/>
</dbReference>
<dbReference type="Pfam" id="PF01344">
    <property type="entry name" value="Kelch_1"/>
    <property type="match status" value="1"/>
</dbReference>
<sequence>MATPEAPPPSPASLACTLPYPDRWHAAANFVAHPPPGACVLSDEQRLLLHALHQQASVGPCTGQKPWGWNVVEAAKHDAWSQLGNMTSMEAMRLYVKALEEPQPDWWTLTNQRASGTPRSSRGSFRTPAEKDPSVRGGSLVGEPGVWNAVQPRGKPPAPRYEHAVASLGGSMFVVGGNCGGRYLGDVWALHMDSFLWENVQTSSAVPQVPGPFEDGKGERPHVLPPCAGHVLVPWGSSLLCIGGHTKAKDRKARMGVWVLDKGSLTWSKLCVIGEAPPLRGAHTATLIGSRIYIFGGEDFARRPQSDLYILDMADTAWRTPDPPQAPDDTATPVSTPPSTSISQGPSARSAHVAACVAGRFLLIFGGGSVAHCFNDLWCLDTQTMAWHQPGTSGEPPCPRAGHAADVLDGRWYIGGGGNNAHGCTDLVSLDISSLGGGGLNRTPLRWEAVATSALRDPVASEGLSLLAAPAVGCLVAFGGYNGKYHNSVATFRPKDISDADSAAQPLPPSTSAAVPSSPMKQRPAGSTSTAAAAKAPAQSGDAHAQAVPLANGDASANGNTAVNKLRGSQLGNTASPHAAPPRSSSLQPSGRRSLTQEESRLVGLTAEVEAARAEAAAAKESAAMELAVLRHQLAKTQQALAQAEQGRDEANASLADAQGRVFKLEVAVAEGAKQAQQVAELEKELARYRKLAEEEAGQGRKRASTGLWGYISGAPAAPS</sequence>
<feature type="compositionally biased region" description="Low complexity" evidence="5">
    <location>
        <begin position="575"/>
        <end position="586"/>
    </location>
</feature>
<evidence type="ECO:0000313" key="8">
    <source>
        <dbReference type="Proteomes" id="UP001465755"/>
    </source>
</evidence>
<keyword evidence="8" id="KW-1185">Reference proteome</keyword>
<dbReference type="PANTHER" id="PTHR46093">
    <property type="entry name" value="ACYL-COA-BINDING DOMAIN-CONTAINING PROTEIN 5"/>
    <property type="match status" value="1"/>
</dbReference>
<keyword evidence="4" id="KW-0446">Lipid-binding</keyword>
<evidence type="ECO:0000259" key="6">
    <source>
        <dbReference type="PROSITE" id="PS51228"/>
    </source>
</evidence>
<dbReference type="InterPro" id="IPR000582">
    <property type="entry name" value="Acyl-CoA-binding_protein"/>
</dbReference>
<evidence type="ECO:0000256" key="4">
    <source>
        <dbReference type="ARBA" id="ARBA00023121"/>
    </source>
</evidence>
<dbReference type="EMBL" id="JALJOQ010000023">
    <property type="protein sequence ID" value="KAK9808467.1"/>
    <property type="molecule type" value="Genomic_DNA"/>
</dbReference>
<feature type="region of interest" description="Disordered" evidence="5">
    <location>
        <begin position="319"/>
        <end position="346"/>
    </location>
</feature>
<feature type="region of interest" description="Disordered" evidence="5">
    <location>
        <begin position="109"/>
        <end position="158"/>
    </location>
</feature>
<proteinExistence type="inferred from homology"/>
<dbReference type="SUPFAM" id="SSF117281">
    <property type="entry name" value="Kelch motif"/>
    <property type="match status" value="1"/>
</dbReference>
<dbReference type="SUPFAM" id="SSF47027">
    <property type="entry name" value="Acyl-CoA binding protein"/>
    <property type="match status" value="1"/>
</dbReference>
<reference evidence="7 8" key="1">
    <citation type="journal article" date="2024" name="Nat. Commun.">
        <title>Phylogenomics reveals the evolutionary origins of lichenization in chlorophyte algae.</title>
        <authorList>
            <person name="Puginier C."/>
            <person name="Libourel C."/>
            <person name="Otte J."/>
            <person name="Skaloud P."/>
            <person name="Haon M."/>
            <person name="Grisel S."/>
            <person name="Petersen M."/>
            <person name="Berrin J.G."/>
            <person name="Delaux P.M."/>
            <person name="Dal Grande F."/>
            <person name="Keller J."/>
        </authorList>
    </citation>
    <scope>NUCLEOTIDE SEQUENCE [LARGE SCALE GENOMIC DNA]</scope>
    <source>
        <strain evidence="7 8">SAG 2036</strain>
    </source>
</reference>
<dbReference type="PANTHER" id="PTHR46093:SF3">
    <property type="entry name" value="ACYL-COA-BINDING DOMAIN-CONTAINING PROTEIN 4"/>
    <property type="match status" value="1"/>
</dbReference>
<feature type="compositionally biased region" description="Low complexity" evidence="5">
    <location>
        <begin position="327"/>
        <end position="343"/>
    </location>
</feature>
<dbReference type="InterPro" id="IPR014352">
    <property type="entry name" value="FERM/acyl-CoA-bd_prot_sf"/>
</dbReference>
<evidence type="ECO:0000256" key="5">
    <source>
        <dbReference type="SAM" id="MobiDB-lite"/>
    </source>
</evidence>
<comment type="caution">
    <text evidence="7">The sequence shown here is derived from an EMBL/GenBank/DDBJ whole genome shotgun (WGS) entry which is preliminary data.</text>
</comment>
<keyword evidence="2" id="KW-0880">Kelch repeat</keyword>
<dbReference type="InterPro" id="IPR015915">
    <property type="entry name" value="Kelch-typ_b-propeller"/>
</dbReference>
<dbReference type="Pfam" id="PF24681">
    <property type="entry name" value="Kelch_KLHDC2_KLHL20_DRC7"/>
    <property type="match status" value="1"/>
</dbReference>
<dbReference type="Gene3D" id="2.120.10.80">
    <property type="entry name" value="Kelch-type beta propeller"/>
    <property type="match status" value="2"/>
</dbReference>
<dbReference type="InterPro" id="IPR006652">
    <property type="entry name" value="Kelch_1"/>
</dbReference>
<feature type="domain" description="ACB" evidence="6">
    <location>
        <begin position="20"/>
        <end position="108"/>
    </location>
</feature>
<organism evidence="7 8">
    <name type="scientific">Symbiochloris irregularis</name>
    <dbReference type="NCBI Taxonomy" id="706552"/>
    <lineage>
        <taxon>Eukaryota</taxon>
        <taxon>Viridiplantae</taxon>
        <taxon>Chlorophyta</taxon>
        <taxon>core chlorophytes</taxon>
        <taxon>Trebouxiophyceae</taxon>
        <taxon>Trebouxiales</taxon>
        <taxon>Trebouxiaceae</taxon>
        <taxon>Symbiochloris</taxon>
    </lineage>
</organism>
<dbReference type="Proteomes" id="UP001465755">
    <property type="component" value="Unassembled WGS sequence"/>
</dbReference>
<evidence type="ECO:0000256" key="1">
    <source>
        <dbReference type="ARBA" id="ARBA00005567"/>
    </source>
</evidence>
<dbReference type="GO" id="GO:0000062">
    <property type="term" value="F:fatty-acyl-CoA binding"/>
    <property type="evidence" value="ECO:0007669"/>
    <property type="project" value="InterPro"/>
</dbReference>
<name>A0AAW1PKA9_9CHLO</name>
<feature type="region of interest" description="Disordered" evidence="5">
    <location>
        <begin position="499"/>
        <end position="600"/>
    </location>
</feature>
<gene>
    <name evidence="7" type="ORF">WJX73_009555</name>
</gene>
<protein>
    <recommendedName>
        <fullName evidence="6">ACB domain-containing protein</fullName>
    </recommendedName>
</protein>
<evidence type="ECO:0000256" key="3">
    <source>
        <dbReference type="ARBA" id="ARBA00022737"/>
    </source>
</evidence>